<accession>A0A1I5X757</accession>
<dbReference type="Pfam" id="PF09504">
    <property type="entry name" value="RE_Bsp6I"/>
    <property type="match status" value="1"/>
</dbReference>
<dbReference type="RefSeq" id="WP_074890749.1">
    <property type="nucleotide sequence ID" value="NZ_FOXO01000029.1"/>
</dbReference>
<evidence type="ECO:0000313" key="1">
    <source>
        <dbReference type="EMBL" id="SFQ27829.1"/>
    </source>
</evidence>
<sequence>MNKNNVLDKKEIEYLQTLVRLDGLHKEMFGKKRNINLPVKFTERICRKLLGLSEYKGKAYDAKDKNGGCTIEIKATCMPNPRTTFSREHEADKYIWLKLVAEDNCIEIIELDKKEVEVAVHKDKTKRTRASVDLDNINGQNMLIRFNYINMTFEGDDN</sequence>
<dbReference type="AlphaFoldDB" id="A0A1I5X757"/>
<organism evidence="1 2">
    <name type="scientific">Butyrivibrio proteoclasticus</name>
    <dbReference type="NCBI Taxonomy" id="43305"/>
    <lineage>
        <taxon>Bacteria</taxon>
        <taxon>Bacillati</taxon>
        <taxon>Bacillota</taxon>
        <taxon>Clostridia</taxon>
        <taxon>Lachnospirales</taxon>
        <taxon>Lachnospiraceae</taxon>
        <taxon>Butyrivibrio</taxon>
    </lineage>
</organism>
<dbReference type="Proteomes" id="UP000182624">
    <property type="component" value="Unassembled WGS sequence"/>
</dbReference>
<protein>
    <submittedName>
        <fullName evidence="1">Uncharacterized protein</fullName>
    </submittedName>
</protein>
<reference evidence="2" key="1">
    <citation type="submission" date="2016-10" db="EMBL/GenBank/DDBJ databases">
        <authorList>
            <person name="Varghese N."/>
            <person name="Submissions S."/>
        </authorList>
    </citation>
    <scope>NUCLEOTIDE SEQUENCE [LARGE SCALE GENOMIC DNA]</scope>
    <source>
        <strain evidence="2">P18</strain>
    </source>
</reference>
<dbReference type="InterPro" id="IPR019037">
    <property type="entry name" value="Restrct_endonuc_II_Bsp6I"/>
</dbReference>
<dbReference type="EMBL" id="FOXO01000029">
    <property type="protein sequence ID" value="SFQ27829.1"/>
    <property type="molecule type" value="Genomic_DNA"/>
</dbReference>
<evidence type="ECO:0000313" key="2">
    <source>
        <dbReference type="Proteomes" id="UP000182624"/>
    </source>
</evidence>
<gene>
    <name evidence="1" type="ORF">SAMN04487928_1291</name>
</gene>
<proteinExistence type="predicted"/>
<keyword evidence="2" id="KW-1185">Reference proteome</keyword>
<name>A0A1I5X757_9FIRM</name>